<evidence type="ECO:0000313" key="3">
    <source>
        <dbReference type="Proteomes" id="UP001345219"/>
    </source>
</evidence>
<protein>
    <submittedName>
        <fullName evidence="2">Uncharacterized protein</fullName>
    </submittedName>
</protein>
<keyword evidence="1" id="KW-1133">Transmembrane helix</keyword>
<evidence type="ECO:0000256" key="1">
    <source>
        <dbReference type="SAM" id="Phobius"/>
    </source>
</evidence>
<keyword evidence="1" id="KW-0812">Transmembrane</keyword>
<comment type="caution">
    <text evidence="2">The sequence shown here is derived from an EMBL/GenBank/DDBJ whole genome shotgun (WGS) entry which is preliminary data.</text>
</comment>
<keyword evidence="1" id="KW-0472">Membrane</keyword>
<name>A0AAN7PY95_9MYRT</name>
<keyword evidence="3" id="KW-1185">Reference proteome</keyword>
<accession>A0AAN7PY95</accession>
<dbReference type="EMBL" id="JAXIOK010000014">
    <property type="protein sequence ID" value="KAK4755868.1"/>
    <property type="molecule type" value="Genomic_DNA"/>
</dbReference>
<dbReference type="Proteomes" id="UP001345219">
    <property type="component" value="Chromosome 8"/>
</dbReference>
<feature type="transmembrane region" description="Helical" evidence="1">
    <location>
        <begin position="6"/>
        <end position="30"/>
    </location>
</feature>
<feature type="transmembrane region" description="Helical" evidence="1">
    <location>
        <begin position="42"/>
        <end position="68"/>
    </location>
</feature>
<dbReference type="AlphaFoldDB" id="A0AAN7PY95"/>
<reference evidence="2 3" key="1">
    <citation type="journal article" date="2023" name="Hortic Res">
        <title>Pangenome of water caltrop reveals structural variations and asymmetric subgenome divergence after allopolyploidization.</title>
        <authorList>
            <person name="Zhang X."/>
            <person name="Chen Y."/>
            <person name="Wang L."/>
            <person name="Yuan Y."/>
            <person name="Fang M."/>
            <person name="Shi L."/>
            <person name="Lu R."/>
            <person name="Comes H.P."/>
            <person name="Ma Y."/>
            <person name="Chen Y."/>
            <person name="Huang G."/>
            <person name="Zhou Y."/>
            <person name="Zheng Z."/>
            <person name="Qiu Y."/>
        </authorList>
    </citation>
    <scope>NUCLEOTIDE SEQUENCE [LARGE SCALE GENOMIC DNA]</scope>
    <source>
        <tissue evidence="2">Roots</tissue>
    </source>
</reference>
<organism evidence="2 3">
    <name type="scientific">Trapa incisa</name>
    <dbReference type="NCBI Taxonomy" id="236973"/>
    <lineage>
        <taxon>Eukaryota</taxon>
        <taxon>Viridiplantae</taxon>
        <taxon>Streptophyta</taxon>
        <taxon>Embryophyta</taxon>
        <taxon>Tracheophyta</taxon>
        <taxon>Spermatophyta</taxon>
        <taxon>Magnoliopsida</taxon>
        <taxon>eudicotyledons</taxon>
        <taxon>Gunneridae</taxon>
        <taxon>Pentapetalae</taxon>
        <taxon>rosids</taxon>
        <taxon>malvids</taxon>
        <taxon>Myrtales</taxon>
        <taxon>Lythraceae</taxon>
        <taxon>Trapa</taxon>
    </lineage>
</organism>
<sequence>MLQVGLVYLIYFFPNSIRWISQFCFVLFGLISDKKMGVYCYIVKWGLCTVQELILLASSSYIYIYIYICIDTYTSAVDSIAPLIHQECNCVFACYIVCRCSNTLQLVVLLAA</sequence>
<evidence type="ECO:0000313" key="2">
    <source>
        <dbReference type="EMBL" id="KAK4755868.1"/>
    </source>
</evidence>
<gene>
    <name evidence="2" type="ORF">SAY87_009625</name>
</gene>
<proteinExistence type="predicted"/>